<evidence type="ECO:0000313" key="5">
    <source>
        <dbReference type="Proteomes" id="UP001526426"/>
    </source>
</evidence>
<dbReference type="InterPro" id="IPR027385">
    <property type="entry name" value="Beta-barrel_OMP"/>
</dbReference>
<dbReference type="Pfam" id="PF13505">
    <property type="entry name" value="OMP_b-brl"/>
    <property type="match status" value="1"/>
</dbReference>
<name>A0ABT3L7P8_9CYAN</name>
<dbReference type="PROSITE" id="PS00695">
    <property type="entry name" value="ENT_VIR_OMP_2"/>
    <property type="match status" value="1"/>
</dbReference>
<keyword evidence="1 2" id="KW-0732">Signal</keyword>
<comment type="caution">
    <text evidence="4">The sequence shown here is derived from an EMBL/GenBank/DDBJ whole genome shotgun (WGS) entry which is preliminary data.</text>
</comment>
<accession>A0ABT3L7P8</accession>
<dbReference type="InterPro" id="IPR011250">
    <property type="entry name" value="OMP/PagP_B-barrel"/>
</dbReference>
<evidence type="ECO:0000313" key="4">
    <source>
        <dbReference type="EMBL" id="MCW6037541.1"/>
    </source>
</evidence>
<organism evidence="4 5">
    <name type="scientific">Spirulina subsalsa FACHB-351</name>
    <dbReference type="NCBI Taxonomy" id="234711"/>
    <lineage>
        <taxon>Bacteria</taxon>
        <taxon>Bacillati</taxon>
        <taxon>Cyanobacteriota</taxon>
        <taxon>Cyanophyceae</taxon>
        <taxon>Spirulinales</taxon>
        <taxon>Spirulinaceae</taxon>
        <taxon>Spirulina</taxon>
    </lineage>
</organism>
<evidence type="ECO:0000256" key="1">
    <source>
        <dbReference type="ARBA" id="ARBA00022729"/>
    </source>
</evidence>
<feature type="chain" id="PRO_5047255019" evidence="2">
    <location>
        <begin position="28"/>
        <end position="175"/>
    </location>
</feature>
<reference evidence="4 5" key="1">
    <citation type="submission" date="2021-08" db="EMBL/GenBank/DDBJ databases">
        <title>Draft genome sequence of Spirulina subsalsa with high tolerance to salinity and hype-accumulation of phycocyanin.</title>
        <authorList>
            <person name="Pei H."/>
            <person name="Jiang L."/>
        </authorList>
    </citation>
    <scope>NUCLEOTIDE SEQUENCE [LARGE SCALE GENOMIC DNA]</scope>
    <source>
        <strain evidence="4 5">FACHB-351</strain>
    </source>
</reference>
<dbReference type="RefSeq" id="WP_265265400.1">
    <property type="nucleotide sequence ID" value="NZ_JAIHOM010000076.1"/>
</dbReference>
<gene>
    <name evidence="4" type="ORF">K4A83_14835</name>
</gene>
<dbReference type="SUPFAM" id="SSF56925">
    <property type="entry name" value="OMPA-like"/>
    <property type="match status" value="1"/>
</dbReference>
<evidence type="ECO:0000259" key="3">
    <source>
        <dbReference type="Pfam" id="PF13505"/>
    </source>
</evidence>
<sequence>MKGLLKNAAIVISTASVLAVSATMAAAQNVPQRGTDASYVGGGVSVGVTHDGQPGNSGTFGGNIQGRLAIPNVPVSARGAVLFGSETSAIMPIVSYDIPVADNVNVYVGGGYSFVERDGKFTPLGNRNAPVVTVGGEAQLGSNIVVYGDGKWGINAYQNSQGDALSFQAGMGYRF</sequence>
<dbReference type="EMBL" id="JAIHOM010000076">
    <property type="protein sequence ID" value="MCW6037541.1"/>
    <property type="molecule type" value="Genomic_DNA"/>
</dbReference>
<evidence type="ECO:0000256" key="2">
    <source>
        <dbReference type="SAM" id="SignalP"/>
    </source>
</evidence>
<dbReference type="InterPro" id="IPR000758">
    <property type="entry name" value="Enterovir_OMP"/>
</dbReference>
<protein>
    <submittedName>
        <fullName evidence="4">Porin family protein</fullName>
    </submittedName>
</protein>
<feature type="signal peptide" evidence="2">
    <location>
        <begin position="1"/>
        <end position="27"/>
    </location>
</feature>
<keyword evidence="5" id="KW-1185">Reference proteome</keyword>
<feature type="domain" description="Outer membrane protein beta-barrel" evidence="3">
    <location>
        <begin position="17"/>
        <end position="175"/>
    </location>
</feature>
<proteinExistence type="predicted"/>
<dbReference type="Proteomes" id="UP001526426">
    <property type="component" value="Unassembled WGS sequence"/>
</dbReference>